<proteinExistence type="predicted"/>
<gene>
    <name evidence="1" type="ORF">J2Z80_000242</name>
</gene>
<protein>
    <submittedName>
        <fullName evidence="1">Uncharacterized protein</fullName>
    </submittedName>
</protein>
<comment type="caution">
    <text evidence="1">The sequence shown here is derived from an EMBL/GenBank/DDBJ whole genome shotgun (WGS) entry which is preliminary data.</text>
</comment>
<reference evidence="1" key="1">
    <citation type="submission" date="2021-03" db="EMBL/GenBank/DDBJ databases">
        <title>Genomic Encyclopedia of Type Strains, Phase IV (KMG-IV): sequencing the most valuable type-strain genomes for metagenomic binning, comparative biology and taxonomic classification.</title>
        <authorList>
            <person name="Goeker M."/>
        </authorList>
    </citation>
    <scope>NUCLEOTIDE SEQUENCE</scope>
    <source>
        <strain evidence="1">DSM 101588</strain>
    </source>
</reference>
<evidence type="ECO:0000313" key="2">
    <source>
        <dbReference type="Proteomes" id="UP001166402"/>
    </source>
</evidence>
<name>A0ABS4NC19_9THEO</name>
<evidence type="ECO:0000313" key="1">
    <source>
        <dbReference type="EMBL" id="MBP2070744.1"/>
    </source>
</evidence>
<accession>A0ABS4NC19</accession>
<sequence length="77" mass="9094">MYYFLYCNGGIHKIGVKNRQLIFLNHKQEEIETEAALGILNDGQFQCKCAEIYTLWQKGQIKKLPKFLQKMLKEEVK</sequence>
<dbReference type="Proteomes" id="UP001166402">
    <property type="component" value="Unassembled WGS sequence"/>
</dbReference>
<organism evidence="1 2">
    <name type="scientific">Thermoanaerobacterium butyriciformans</name>
    <dbReference type="NCBI Taxonomy" id="1702242"/>
    <lineage>
        <taxon>Bacteria</taxon>
        <taxon>Bacillati</taxon>
        <taxon>Bacillota</taxon>
        <taxon>Clostridia</taxon>
        <taxon>Thermoanaerobacterales</taxon>
        <taxon>Thermoanaerobacteraceae</taxon>
        <taxon>Thermoanaerobacterium</taxon>
    </lineage>
</organism>
<dbReference type="EMBL" id="JAGGLT010000002">
    <property type="protein sequence ID" value="MBP2070744.1"/>
    <property type="molecule type" value="Genomic_DNA"/>
</dbReference>
<keyword evidence="2" id="KW-1185">Reference proteome</keyword>
<dbReference type="RefSeq" id="WP_209452724.1">
    <property type="nucleotide sequence ID" value="NZ_JAGGLT010000002.1"/>
</dbReference>